<evidence type="ECO:0000313" key="3">
    <source>
        <dbReference type="WBParaSite" id="BTMF_0000294301-mRNA-1"/>
    </source>
</evidence>
<dbReference type="AlphaFoldDB" id="A0A0R3Q9D5"/>
<name>A0A0R3Q9D5_9BILA</name>
<dbReference type="EMBL" id="UZAG01001824">
    <property type="protein sequence ID" value="VDO12182.1"/>
    <property type="molecule type" value="Genomic_DNA"/>
</dbReference>
<evidence type="ECO:0000313" key="1">
    <source>
        <dbReference type="EMBL" id="VDO12182.1"/>
    </source>
</evidence>
<gene>
    <name evidence="1" type="ORF">BTMF_LOCUS2268</name>
</gene>
<organism evidence="3">
    <name type="scientific">Brugia timori</name>
    <dbReference type="NCBI Taxonomy" id="42155"/>
    <lineage>
        <taxon>Eukaryota</taxon>
        <taxon>Metazoa</taxon>
        <taxon>Ecdysozoa</taxon>
        <taxon>Nematoda</taxon>
        <taxon>Chromadorea</taxon>
        <taxon>Rhabditida</taxon>
        <taxon>Spirurina</taxon>
        <taxon>Spiruromorpha</taxon>
        <taxon>Filarioidea</taxon>
        <taxon>Onchocercidae</taxon>
        <taxon>Brugia</taxon>
    </lineage>
</organism>
<protein>
    <submittedName>
        <fullName evidence="1 3">Uncharacterized protein</fullName>
    </submittedName>
</protein>
<reference evidence="3" key="1">
    <citation type="submission" date="2017-02" db="UniProtKB">
        <authorList>
            <consortium name="WormBaseParasite"/>
        </authorList>
    </citation>
    <scope>IDENTIFICATION</scope>
</reference>
<dbReference type="Proteomes" id="UP000280834">
    <property type="component" value="Unassembled WGS sequence"/>
</dbReference>
<proteinExistence type="predicted"/>
<keyword evidence="2" id="KW-1185">Reference proteome</keyword>
<dbReference type="WBParaSite" id="BTMF_0000294301-mRNA-1">
    <property type="protein sequence ID" value="BTMF_0000294301-mRNA-1"/>
    <property type="gene ID" value="BTMF_0000294301"/>
</dbReference>
<evidence type="ECO:0000313" key="2">
    <source>
        <dbReference type="Proteomes" id="UP000280834"/>
    </source>
</evidence>
<reference evidence="1 2" key="2">
    <citation type="submission" date="2018-11" db="EMBL/GenBank/DDBJ databases">
        <authorList>
            <consortium name="Pathogen Informatics"/>
        </authorList>
    </citation>
    <scope>NUCLEOTIDE SEQUENCE [LARGE SCALE GENOMIC DNA]</scope>
</reference>
<sequence length="45" mass="5273">MRAGTLTSHFSFLLFHQGWKALQLLKETTVSSTILDKFLKIWCFQ</sequence>
<accession>A0A0R3Q9D5</accession>